<sequence length="94" mass="11135">MEYGDTKGGRLPRRRLFFCNEITIKTSRTEIFHSRIERWDDDDVDGNVDGYNDYDDYNDDYNDDYDDYDDDDDDDDDDDAVRSSMPISHDANAR</sequence>
<protein>
    <submittedName>
        <fullName evidence="2">Uncharacterized protein</fullName>
    </submittedName>
</protein>
<name>A0A834JU27_VESGE</name>
<comment type="caution">
    <text evidence="2">The sequence shown here is derived from an EMBL/GenBank/DDBJ whole genome shotgun (WGS) entry which is preliminary data.</text>
</comment>
<evidence type="ECO:0000313" key="3">
    <source>
        <dbReference type="Proteomes" id="UP000617340"/>
    </source>
</evidence>
<dbReference type="EMBL" id="JACSDZ010000011">
    <property type="protein sequence ID" value="KAF7391531.1"/>
    <property type="molecule type" value="Genomic_DNA"/>
</dbReference>
<reference evidence="2" key="1">
    <citation type="journal article" date="2020" name="G3 (Bethesda)">
        <title>High-Quality Assemblies for Three Invasive Social Wasps from the &lt;i&gt;Vespula&lt;/i&gt; Genus.</title>
        <authorList>
            <person name="Harrop T.W.R."/>
            <person name="Guhlin J."/>
            <person name="McLaughlin G.M."/>
            <person name="Permina E."/>
            <person name="Stockwell P."/>
            <person name="Gilligan J."/>
            <person name="Le Lec M.F."/>
            <person name="Gruber M.A.M."/>
            <person name="Quinn O."/>
            <person name="Lovegrove M."/>
            <person name="Duncan E.J."/>
            <person name="Remnant E.J."/>
            <person name="Van Eeckhoven J."/>
            <person name="Graham B."/>
            <person name="Knapp R.A."/>
            <person name="Langford K.W."/>
            <person name="Kronenberg Z."/>
            <person name="Press M.O."/>
            <person name="Eacker S.M."/>
            <person name="Wilson-Rankin E.E."/>
            <person name="Purcell J."/>
            <person name="Lester P.J."/>
            <person name="Dearden P.K."/>
        </authorList>
    </citation>
    <scope>NUCLEOTIDE SEQUENCE</scope>
    <source>
        <strain evidence="2">Linc-1</strain>
    </source>
</reference>
<feature type="compositionally biased region" description="Acidic residues" evidence="1">
    <location>
        <begin position="40"/>
        <end position="79"/>
    </location>
</feature>
<evidence type="ECO:0000313" key="2">
    <source>
        <dbReference type="EMBL" id="KAF7391531.1"/>
    </source>
</evidence>
<dbReference type="Proteomes" id="UP000617340">
    <property type="component" value="Unassembled WGS sequence"/>
</dbReference>
<proteinExistence type="predicted"/>
<accession>A0A834JU27</accession>
<keyword evidence="3" id="KW-1185">Reference proteome</keyword>
<gene>
    <name evidence="2" type="ORF">HZH68_011074</name>
</gene>
<organism evidence="2 3">
    <name type="scientific">Vespula germanica</name>
    <name type="common">German yellow jacket</name>
    <name type="synonym">Paravespula germanica</name>
    <dbReference type="NCBI Taxonomy" id="30212"/>
    <lineage>
        <taxon>Eukaryota</taxon>
        <taxon>Metazoa</taxon>
        <taxon>Ecdysozoa</taxon>
        <taxon>Arthropoda</taxon>
        <taxon>Hexapoda</taxon>
        <taxon>Insecta</taxon>
        <taxon>Pterygota</taxon>
        <taxon>Neoptera</taxon>
        <taxon>Endopterygota</taxon>
        <taxon>Hymenoptera</taxon>
        <taxon>Apocrita</taxon>
        <taxon>Aculeata</taxon>
        <taxon>Vespoidea</taxon>
        <taxon>Vespidae</taxon>
        <taxon>Vespinae</taxon>
        <taxon>Vespula</taxon>
    </lineage>
</organism>
<evidence type="ECO:0000256" key="1">
    <source>
        <dbReference type="SAM" id="MobiDB-lite"/>
    </source>
</evidence>
<feature type="region of interest" description="Disordered" evidence="1">
    <location>
        <begin position="40"/>
        <end position="94"/>
    </location>
</feature>
<dbReference type="AlphaFoldDB" id="A0A834JU27"/>